<sequence length="116" mass="13035">MFLCSIPKDEKRGQKEDRRNTPRPNSSCYHTQHGLRKRAYHTAFLSSQTTASLTASYGISIPTARQQEVKGGKTEKGEVADAYFPTAWCWEGPALDCPTLVIRALVVLRPGRRQIE</sequence>
<keyword evidence="2" id="KW-1185">Reference proteome</keyword>
<proteinExistence type="predicted"/>
<organism evidence="1 2">
    <name type="scientific">Dallia pectoralis</name>
    <name type="common">Alaska blackfish</name>
    <dbReference type="NCBI Taxonomy" id="75939"/>
    <lineage>
        <taxon>Eukaryota</taxon>
        <taxon>Metazoa</taxon>
        <taxon>Chordata</taxon>
        <taxon>Craniata</taxon>
        <taxon>Vertebrata</taxon>
        <taxon>Euteleostomi</taxon>
        <taxon>Actinopterygii</taxon>
        <taxon>Neopterygii</taxon>
        <taxon>Teleostei</taxon>
        <taxon>Protacanthopterygii</taxon>
        <taxon>Esociformes</taxon>
        <taxon>Umbridae</taxon>
        <taxon>Dallia</taxon>
    </lineage>
</organism>
<accession>A0ACC2FUC7</accession>
<reference evidence="1" key="1">
    <citation type="submission" date="2021-05" db="EMBL/GenBank/DDBJ databases">
        <authorList>
            <person name="Pan Q."/>
            <person name="Jouanno E."/>
            <person name="Zahm M."/>
            <person name="Klopp C."/>
            <person name="Cabau C."/>
            <person name="Louis A."/>
            <person name="Berthelot C."/>
            <person name="Parey E."/>
            <person name="Roest Crollius H."/>
            <person name="Montfort J."/>
            <person name="Robinson-Rechavi M."/>
            <person name="Bouchez O."/>
            <person name="Lampietro C."/>
            <person name="Lopez Roques C."/>
            <person name="Donnadieu C."/>
            <person name="Postlethwait J."/>
            <person name="Bobe J."/>
            <person name="Dillon D."/>
            <person name="Chandos A."/>
            <person name="von Hippel F."/>
            <person name="Guiguen Y."/>
        </authorList>
    </citation>
    <scope>NUCLEOTIDE SEQUENCE</scope>
    <source>
        <strain evidence="1">YG-Jan2019</strain>
    </source>
</reference>
<name>A0ACC2FUC7_DALPE</name>
<dbReference type="EMBL" id="CM055749">
    <property type="protein sequence ID" value="KAJ7994948.1"/>
    <property type="molecule type" value="Genomic_DNA"/>
</dbReference>
<evidence type="ECO:0000313" key="2">
    <source>
        <dbReference type="Proteomes" id="UP001157502"/>
    </source>
</evidence>
<evidence type="ECO:0000313" key="1">
    <source>
        <dbReference type="EMBL" id="KAJ7994948.1"/>
    </source>
</evidence>
<dbReference type="Proteomes" id="UP001157502">
    <property type="component" value="Chromosome 22"/>
</dbReference>
<comment type="caution">
    <text evidence="1">The sequence shown here is derived from an EMBL/GenBank/DDBJ whole genome shotgun (WGS) entry which is preliminary data.</text>
</comment>
<protein>
    <submittedName>
        <fullName evidence="1">Uncharacterized protein</fullName>
    </submittedName>
</protein>
<gene>
    <name evidence="1" type="ORF">DPEC_G00254830</name>
</gene>